<evidence type="ECO:0000313" key="2">
    <source>
        <dbReference type="Proteomes" id="UP000266673"/>
    </source>
</evidence>
<dbReference type="SUPFAM" id="SSF52047">
    <property type="entry name" value="RNI-like"/>
    <property type="match status" value="1"/>
</dbReference>
<accession>A0A397V1B1</accession>
<dbReference type="EMBL" id="QKWP01000689">
    <property type="protein sequence ID" value="RIB16260.1"/>
    <property type="molecule type" value="Genomic_DNA"/>
</dbReference>
<dbReference type="InterPro" id="IPR032675">
    <property type="entry name" value="LRR_dom_sf"/>
</dbReference>
<name>A0A397V1B1_9GLOM</name>
<organism evidence="1 2">
    <name type="scientific">Gigaspora rosea</name>
    <dbReference type="NCBI Taxonomy" id="44941"/>
    <lineage>
        <taxon>Eukaryota</taxon>
        <taxon>Fungi</taxon>
        <taxon>Fungi incertae sedis</taxon>
        <taxon>Mucoromycota</taxon>
        <taxon>Glomeromycotina</taxon>
        <taxon>Glomeromycetes</taxon>
        <taxon>Diversisporales</taxon>
        <taxon>Gigasporaceae</taxon>
        <taxon>Gigaspora</taxon>
    </lineage>
</organism>
<gene>
    <name evidence="1" type="ORF">C2G38_2190422</name>
</gene>
<protein>
    <submittedName>
        <fullName evidence="1">Uncharacterized protein</fullName>
    </submittedName>
</protein>
<dbReference type="OrthoDB" id="120976at2759"/>
<proteinExistence type="predicted"/>
<sequence length="720" mass="81707">METINLQPQTLISLTALIKDWNQDPLAFSNSLLITRNQVLVTDGNTILLSLQFPTEDPDYSQNDFLNDYTEPITELPNEELMLLPEVNEPNNIKEHEPNLVPVSGLTRIKEDLTSTETASVVRAEPLLTFTWKDQANEIISRLNQETRGSQRERQIQTLEACYYLGKLRQDFKNNYEVTKEIRRLMKATLGSYRNFSTWRCAKRAYQVFNYWELSKLYQTQYISLNSLNKLSDEEFAKLMELETHKKAIVACNSIRLIKVLLLMLNAKEQTFLIPFKINLPSYSKPLFEYTSYITTVTSDLCDGIRNLFPCSKVYNWYQRYEIENAVKYSLIVKLLRTSENLKYLYLDEIICNQLIFENLYKNTTVVAIDLDLVRNKFKFKTIDQLIMILCKNSTLTSLYINNSIKLGAKRMRKLLSSLYNNTMLKSLCLYGQLIGTKKEKMLAKFLCKNTNLTYLNFDRNGSFSGHIMLGEKDNVLTFLNLGYNDLGLEREKALAYAFCKNTILTSLDLSCNKIGIEGGKALAYALCKNTSLQDLNIQENYIESEGVKALADALCKNTTLTSLNFCKNMIESDGVKALAYALCKNTSLQDLNIQDNCIVGSKGVKALADALCKNTSLISLNISGNRINSEGVKALANALCKNTSLISLNISRNIINSEGGKALANALCKNIMLKNLDISFNRLGPEEEKAIADVLCKNITLKNLELLWIGRRTSICSCT</sequence>
<keyword evidence="2" id="KW-1185">Reference proteome</keyword>
<dbReference type="PANTHER" id="PTHR24114">
    <property type="entry name" value="LEUCINE RICH REPEAT FAMILY PROTEIN"/>
    <property type="match status" value="1"/>
</dbReference>
<dbReference type="Gene3D" id="3.80.10.10">
    <property type="entry name" value="Ribonuclease Inhibitor"/>
    <property type="match status" value="3"/>
</dbReference>
<comment type="caution">
    <text evidence="1">The sequence shown here is derived from an EMBL/GenBank/DDBJ whole genome shotgun (WGS) entry which is preliminary data.</text>
</comment>
<dbReference type="AlphaFoldDB" id="A0A397V1B1"/>
<evidence type="ECO:0000313" key="1">
    <source>
        <dbReference type="EMBL" id="RIB16260.1"/>
    </source>
</evidence>
<dbReference type="SMART" id="SM00368">
    <property type="entry name" value="LRR_RI"/>
    <property type="match status" value="5"/>
</dbReference>
<dbReference type="Pfam" id="PF13516">
    <property type="entry name" value="LRR_6"/>
    <property type="match status" value="6"/>
</dbReference>
<dbReference type="InterPro" id="IPR052394">
    <property type="entry name" value="LRR-containing"/>
</dbReference>
<dbReference type="InterPro" id="IPR001611">
    <property type="entry name" value="Leu-rich_rpt"/>
</dbReference>
<dbReference type="PANTHER" id="PTHR24114:SF2">
    <property type="entry name" value="F-BOX DOMAIN-CONTAINING PROTEIN-RELATED"/>
    <property type="match status" value="1"/>
</dbReference>
<dbReference type="Proteomes" id="UP000266673">
    <property type="component" value="Unassembled WGS sequence"/>
</dbReference>
<reference evidence="1 2" key="1">
    <citation type="submission" date="2018-06" db="EMBL/GenBank/DDBJ databases">
        <title>Comparative genomics reveals the genomic features of Rhizophagus irregularis, R. cerebriforme, R. diaphanum and Gigaspora rosea, and their symbiotic lifestyle signature.</title>
        <authorList>
            <person name="Morin E."/>
            <person name="San Clemente H."/>
            <person name="Chen E.C.H."/>
            <person name="De La Providencia I."/>
            <person name="Hainaut M."/>
            <person name="Kuo A."/>
            <person name="Kohler A."/>
            <person name="Murat C."/>
            <person name="Tang N."/>
            <person name="Roy S."/>
            <person name="Loubradou J."/>
            <person name="Henrissat B."/>
            <person name="Grigoriev I.V."/>
            <person name="Corradi N."/>
            <person name="Roux C."/>
            <person name="Martin F.M."/>
        </authorList>
    </citation>
    <scope>NUCLEOTIDE SEQUENCE [LARGE SCALE GENOMIC DNA]</scope>
    <source>
        <strain evidence="1 2">DAOM 194757</strain>
    </source>
</reference>